<evidence type="ECO:0000259" key="6">
    <source>
        <dbReference type="Pfam" id="PF00294"/>
    </source>
</evidence>
<dbReference type="SUPFAM" id="SSF53613">
    <property type="entry name" value="Ribokinase-like"/>
    <property type="match status" value="1"/>
</dbReference>
<evidence type="ECO:0000313" key="7">
    <source>
        <dbReference type="EMBL" id="MBP2705917.1"/>
    </source>
</evidence>
<dbReference type="CDD" id="cd01166">
    <property type="entry name" value="KdgK"/>
    <property type="match status" value="1"/>
</dbReference>
<dbReference type="EMBL" id="JAFCNB010000010">
    <property type="protein sequence ID" value="MBP2705917.1"/>
    <property type="molecule type" value="Genomic_DNA"/>
</dbReference>
<dbReference type="PANTHER" id="PTHR43085:SF1">
    <property type="entry name" value="PSEUDOURIDINE KINASE-RELATED"/>
    <property type="match status" value="1"/>
</dbReference>
<evidence type="ECO:0000256" key="4">
    <source>
        <dbReference type="ARBA" id="ARBA00022777"/>
    </source>
</evidence>
<dbReference type="Gene3D" id="3.40.1190.20">
    <property type="match status" value="1"/>
</dbReference>
<keyword evidence="3" id="KW-0547">Nucleotide-binding</keyword>
<sequence>MAALRADGPIRLGGTMRLSVAGAESNVAIGLARLGHRVRWTGLVGDDETGELVLRTLRAEGVDVTHARSDPGGPTGLMLLEERAGALTRVIYHRAASAASLLEPADVLPALDPQPKVVHVTGITLALGPGPAAAVSAAVRAAAGCGALVCLDVNHRSRLWGRDRAAEALRPLAPHLTVAVASEDELELLAPAEAATEERRVSALLAAGVAEVVVKRGAAGASVYTATDAVHRPARQVPVADTVGAGDAFVAGYLSGLLDGLGLAARLDRATTTAAFAVASRGDWEGLPSRRELDLLDSLPGSTLR</sequence>
<dbReference type="PANTHER" id="PTHR43085">
    <property type="entry name" value="HEXOKINASE FAMILY MEMBER"/>
    <property type="match status" value="1"/>
</dbReference>
<keyword evidence="2" id="KW-0808">Transferase</keyword>
<dbReference type="InterPro" id="IPR029056">
    <property type="entry name" value="Ribokinase-like"/>
</dbReference>
<dbReference type="GO" id="GO:0005524">
    <property type="term" value="F:ATP binding"/>
    <property type="evidence" value="ECO:0007669"/>
    <property type="project" value="UniProtKB-KW"/>
</dbReference>
<accession>A0A940WL67</accession>
<dbReference type="GO" id="GO:0016301">
    <property type="term" value="F:kinase activity"/>
    <property type="evidence" value="ECO:0007669"/>
    <property type="project" value="UniProtKB-KW"/>
</dbReference>
<evidence type="ECO:0000256" key="1">
    <source>
        <dbReference type="ARBA" id="ARBA00010688"/>
    </source>
</evidence>
<keyword evidence="5" id="KW-0067">ATP-binding</keyword>
<dbReference type="Pfam" id="PF00294">
    <property type="entry name" value="PfkB"/>
    <property type="match status" value="1"/>
</dbReference>
<protein>
    <submittedName>
        <fullName evidence="7">Sugar kinase</fullName>
    </submittedName>
</protein>
<feature type="domain" description="Carbohydrate kinase PfkB" evidence="6">
    <location>
        <begin position="10"/>
        <end position="288"/>
    </location>
</feature>
<keyword evidence="8" id="KW-1185">Reference proteome</keyword>
<proteinExistence type="inferred from homology"/>
<evidence type="ECO:0000256" key="3">
    <source>
        <dbReference type="ARBA" id="ARBA00022741"/>
    </source>
</evidence>
<evidence type="ECO:0000256" key="5">
    <source>
        <dbReference type="ARBA" id="ARBA00022840"/>
    </source>
</evidence>
<keyword evidence="4 7" id="KW-0418">Kinase</keyword>
<name>A0A940WL67_9ACTN</name>
<dbReference type="AlphaFoldDB" id="A0A940WL67"/>
<comment type="similarity">
    <text evidence="1">Belongs to the carbohydrate kinase PfkB family.</text>
</comment>
<reference evidence="7" key="1">
    <citation type="submission" date="2021-02" db="EMBL/GenBank/DDBJ databases">
        <title>Draft genome sequence of Microbispora sp. RL4-1S isolated from rice leaves in Thailand.</title>
        <authorList>
            <person name="Muangham S."/>
            <person name="Duangmal K."/>
        </authorList>
    </citation>
    <scope>NUCLEOTIDE SEQUENCE</scope>
    <source>
        <strain evidence="7">RL4-1S</strain>
    </source>
</reference>
<dbReference type="InterPro" id="IPR002173">
    <property type="entry name" value="Carboh/pur_kinase_PfkB_CS"/>
</dbReference>
<evidence type="ECO:0000313" key="8">
    <source>
        <dbReference type="Proteomes" id="UP000674234"/>
    </source>
</evidence>
<dbReference type="Proteomes" id="UP000674234">
    <property type="component" value="Unassembled WGS sequence"/>
</dbReference>
<evidence type="ECO:0000256" key="2">
    <source>
        <dbReference type="ARBA" id="ARBA00022679"/>
    </source>
</evidence>
<comment type="caution">
    <text evidence="7">The sequence shown here is derived from an EMBL/GenBank/DDBJ whole genome shotgun (WGS) entry which is preliminary data.</text>
</comment>
<dbReference type="InterPro" id="IPR011611">
    <property type="entry name" value="PfkB_dom"/>
</dbReference>
<gene>
    <name evidence="7" type="ORF">JOL79_19095</name>
</gene>
<organism evidence="7 8">
    <name type="scientific">Microbispora oryzae</name>
    <dbReference type="NCBI Taxonomy" id="2806554"/>
    <lineage>
        <taxon>Bacteria</taxon>
        <taxon>Bacillati</taxon>
        <taxon>Actinomycetota</taxon>
        <taxon>Actinomycetes</taxon>
        <taxon>Streptosporangiales</taxon>
        <taxon>Streptosporangiaceae</taxon>
        <taxon>Microbispora</taxon>
    </lineage>
</organism>
<dbReference type="PROSITE" id="PS00584">
    <property type="entry name" value="PFKB_KINASES_2"/>
    <property type="match status" value="1"/>
</dbReference>
<dbReference type="InterPro" id="IPR050306">
    <property type="entry name" value="PfkB_Carbo_kinase"/>
</dbReference>